<proteinExistence type="predicted"/>
<gene>
    <name evidence="2" type="ORF">NCTC13635_07558</name>
</gene>
<protein>
    <submittedName>
        <fullName evidence="2">Uncharacterized protein</fullName>
    </submittedName>
</protein>
<organism evidence="2 3">
    <name type="scientific">Klebsiella pneumoniae</name>
    <dbReference type="NCBI Taxonomy" id="573"/>
    <lineage>
        <taxon>Bacteria</taxon>
        <taxon>Pseudomonadati</taxon>
        <taxon>Pseudomonadota</taxon>
        <taxon>Gammaproteobacteria</taxon>
        <taxon>Enterobacterales</taxon>
        <taxon>Enterobacteriaceae</taxon>
        <taxon>Klebsiella/Raoultella group</taxon>
        <taxon>Klebsiella</taxon>
        <taxon>Klebsiella pneumoniae complex</taxon>
    </lineage>
</organism>
<evidence type="ECO:0000313" key="2">
    <source>
        <dbReference type="EMBL" id="VEB08447.1"/>
    </source>
</evidence>
<evidence type="ECO:0000313" key="3">
    <source>
        <dbReference type="Proteomes" id="UP000282433"/>
    </source>
</evidence>
<name>A0A3S4H8Y1_KLEPN</name>
<evidence type="ECO:0000256" key="1">
    <source>
        <dbReference type="SAM" id="MobiDB-lite"/>
    </source>
</evidence>
<dbReference type="EMBL" id="LR134162">
    <property type="protein sequence ID" value="VEB08447.1"/>
    <property type="molecule type" value="Genomic_DNA"/>
</dbReference>
<feature type="region of interest" description="Disordered" evidence="1">
    <location>
        <begin position="127"/>
        <end position="147"/>
    </location>
</feature>
<dbReference type="Proteomes" id="UP000282433">
    <property type="component" value="Chromosome"/>
</dbReference>
<reference evidence="2 3" key="1">
    <citation type="submission" date="2018-12" db="EMBL/GenBank/DDBJ databases">
        <authorList>
            <consortium name="Pathogen Informatics"/>
        </authorList>
    </citation>
    <scope>NUCLEOTIDE SEQUENCE [LARGE SCALE GENOMIC DNA]</scope>
    <source>
        <strain evidence="2 3">NCTC13635</strain>
    </source>
</reference>
<sequence>MKCTGSGRGRRTNCRPVHRSLITVCMARVAPTDGIHRTGLDTLWYSQCSSARQLPRGMRAGSASCASPSTGCGSTFSKAAIFNITASPPGAQRFYFLTLYADCFRIGATPRGTRTAHTGSAAIAHQFFPPPGRPAPRNDAEAYPSIKPKISPNRLMADHGYPDCAHYNFTKPLKAHEGQRH</sequence>
<dbReference type="AlphaFoldDB" id="A0A3S4H8Y1"/>
<accession>A0A3S4H8Y1</accession>